<proteinExistence type="predicted"/>
<feature type="compositionally biased region" description="Low complexity" evidence="1">
    <location>
        <begin position="16"/>
        <end position="63"/>
    </location>
</feature>
<evidence type="ECO:0000313" key="3">
    <source>
        <dbReference type="EMBL" id="CAA9245419.1"/>
    </source>
</evidence>
<feature type="region of interest" description="Disordered" evidence="1">
    <location>
        <begin position="1"/>
        <end position="81"/>
    </location>
</feature>
<name>A0A6J4IA99_9ACTN</name>
<dbReference type="AlphaFoldDB" id="A0A6J4IA99"/>
<dbReference type="EMBL" id="CADCSY010000087">
    <property type="protein sequence ID" value="CAA9245419.1"/>
    <property type="molecule type" value="Genomic_DNA"/>
</dbReference>
<accession>A0A6J4IA99</accession>
<protein>
    <recommendedName>
        <fullName evidence="2">AMIN-like domain-containing protein</fullName>
    </recommendedName>
</protein>
<sequence>MLLGAACSDDDEDATPEPTTTSTSRTADGGPTSSTSTAPPSTTPTTVAGAPTTSTSTPATTSTQPFDGSTERVEIPRPAGTQEVVAHTALSVTSSGGEERIAFEFDGSLPGVVVEHVDPPVYEAGSGDAVAVEGEALLSIRFEPASSARVDGEDVTRTYAGSERVAGTGGTVAEVVRTGDFEALYEWVAGLAAGVPFRVDVDEASGSITVVVPAG</sequence>
<gene>
    <name evidence="3" type="ORF">AVDCRST_MAG20-1950</name>
</gene>
<dbReference type="InterPro" id="IPR056303">
    <property type="entry name" value="AMIN-like"/>
</dbReference>
<evidence type="ECO:0000256" key="1">
    <source>
        <dbReference type="SAM" id="MobiDB-lite"/>
    </source>
</evidence>
<evidence type="ECO:0000259" key="2">
    <source>
        <dbReference type="Pfam" id="PF24837"/>
    </source>
</evidence>
<reference evidence="3" key="1">
    <citation type="submission" date="2020-02" db="EMBL/GenBank/DDBJ databases">
        <authorList>
            <person name="Meier V. D."/>
        </authorList>
    </citation>
    <scope>NUCLEOTIDE SEQUENCE</scope>
    <source>
        <strain evidence="3">AVDCRST_MAG20</strain>
    </source>
</reference>
<feature type="domain" description="AMIN-like" evidence="2">
    <location>
        <begin position="97"/>
        <end position="206"/>
    </location>
</feature>
<organism evidence="3">
    <name type="scientific">uncultured Acidimicrobiales bacterium</name>
    <dbReference type="NCBI Taxonomy" id="310071"/>
    <lineage>
        <taxon>Bacteria</taxon>
        <taxon>Bacillati</taxon>
        <taxon>Actinomycetota</taxon>
        <taxon>Acidimicrobiia</taxon>
        <taxon>Acidimicrobiales</taxon>
        <taxon>environmental samples</taxon>
    </lineage>
</organism>
<dbReference type="Pfam" id="PF24837">
    <property type="entry name" value="AMIN-like"/>
    <property type="match status" value="1"/>
</dbReference>